<dbReference type="Proteomes" id="UP000236286">
    <property type="component" value="Unassembled WGS sequence"/>
</dbReference>
<reference evidence="4 5" key="1">
    <citation type="submission" date="2017-10" db="EMBL/GenBank/DDBJ databases">
        <title>Genome announcement of Methylocella silvestris TVC from permafrost.</title>
        <authorList>
            <person name="Wang J."/>
            <person name="Geng K."/>
            <person name="Ul-Haque F."/>
            <person name="Crombie A.T."/>
            <person name="Street L.E."/>
            <person name="Wookey P.A."/>
            <person name="Murrell J.C."/>
            <person name="Pratscher J."/>
        </authorList>
    </citation>
    <scope>NUCLEOTIDE SEQUENCE [LARGE SCALE GENOMIC DNA]</scope>
    <source>
        <strain evidence="4 5">TVC</strain>
    </source>
</reference>
<comment type="caution">
    <text evidence="4">The sequence shown here is derived from an EMBL/GenBank/DDBJ whole genome shotgun (WGS) entry which is preliminary data.</text>
</comment>
<dbReference type="SMART" id="SM01006">
    <property type="entry name" value="AlcB"/>
    <property type="match status" value="1"/>
</dbReference>
<dbReference type="PANTHER" id="PTHR31438:SF1">
    <property type="entry name" value="LYSINE N-ACYLTRANSFERASE C17G9.06C-RELATED"/>
    <property type="match status" value="1"/>
</dbReference>
<dbReference type="GO" id="GO:0016410">
    <property type="term" value="F:N-acyltransferase activity"/>
    <property type="evidence" value="ECO:0007669"/>
    <property type="project" value="TreeGrafter"/>
</dbReference>
<evidence type="ECO:0000259" key="3">
    <source>
        <dbReference type="SMART" id="SM01006"/>
    </source>
</evidence>
<keyword evidence="4" id="KW-0808">Transferase</keyword>
<name>A0A2J7TL77_METSI</name>
<gene>
    <name evidence="4" type="ORF">CR492_00900</name>
</gene>
<feature type="domain" description="Acyltransferase MbtK/IucB-like conserved" evidence="3">
    <location>
        <begin position="173"/>
        <end position="220"/>
    </location>
</feature>
<dbReference type="RefSeq" id="WP_102841831.1">
    <property type="nucleotide sequence ID" value="NZ_PDZR01000001.1"/>
</dbReference>
<dbReference type="Pfam" id="PF13523">
    <property type="entry name" value="Acetyltransf_8"/>
    <property type="match status" value="1"/>
</dbReference>
<accession>A0A2J7TL77</accession>
<dbReference type="SUPFAM" id="SSF55729">
    <property type="entry name" value="Acyl-CoA N-acyltransferases (Nat)"/>
    <property type="match status" value="1"/>
</dbReference>
<dbReference type="GO" id="GO:0019290">
    <property type="term" value="P:siderophore biosynthetic process"/>
    <property type="evidence" value="ECO:0007669"/>
    <property type="project" value="InterPro"/>
</dbReference>
<dbReference type="InterPro" id="IPR019432">
    <property type="entry name" value="Acyltransferase_MbtK/IucB-like"/>
</dbReference>
<sequence>MTRPQQASHLHDYSAFNTDRASRLEISVAADALFVAGDDGSRFALQVKENPPALIYPVDARPMSLDVVLAAIEALLANRPDIGGLTLRFAGADALIAELLAAGVAIKEGDAVVVAPPMFWQLRAPWLAGAAAAPLPQLHTMTNGKRHPIRPPKREGVLYARYIPWLQQVLSFRLARPGTDLCAFNRWMNEAEVARIWEETGDVDHHRAYLLARLADPHTLPVIGFFDDAPFGYFEIYWAKENRLGPYYDADDYDRGWHVAIGEPAFRGKAWITAWLPSLMHFMFLDDPRTQRILGEPAAAHAQQIRNLERSGFAKVKHFNFPHKHALLVMLLRERFFNDRLWMPNEAPAPFKARRDKAERDAGRGEAVADASFAVEPVQ</sequence>
<feature type="region of interest" description="Disordered" evidence="2">
    <location>
        <begin position="352"/>
        <end position="379"/>
    </location>
</feature>
<dbReference type="PANTHER" id="PTHR31438">
    <property type="entry name" value="LYSINE N-ACYLTRANSFERASE C17G9.06C-RELATED"/>
    <property type="match status" value="1"/>
</dbReference>
<dbReference type="AlphaFoldDB" id="A0A2J7TL77"/>
<evidence type="ECO:0000256" key="1">
    <source>
        <dbReference type="ARBA" id="ARBA00004924"/>
    </source>
</evidence>
<organism evidence="4 5">
    <name type="scientific">Methylocella silvestris</name>
    <dbReference type="NCBI Taxonomy" id="199596"/>
    <lineage>
        <taxon>Bacteria</taxon>
        <taxon>Pseudomonadati</taxon>
        <taxon>Pseudomonadota</taxon>
        <taxon>Alphaproteobacteria</taxon>
        <taxon>Hyphomicrobiales</taxon>
        <taxon>Beijerinckiaceae</taxon>
        <taxon>Methylocella</taxon>
    </lineage>
</organism>
<comment type="pathway">
    <text evidence="1">Siderophore biosynthesis.</text>
</comment>
<protein>
    <submittedName>
        <fullName evidence="4">Acetyltransferase</fullName>
    </submittedName>
</protein>
<dbReference type="Gene3D" id="3.40.630.30">
    <property type="match status" value="1"/>
</dbReference>
<evidence type="ECO:0000313" key="4">
    <source>
        <dbReference type="EMBL" id="PNG27524.1"/>
    </source>
</evidence>
<dbReference type="OrthoDB" id="9087497at2"/>
<evidence type="ECO:0000313" key="5">
    <source>
        <dbReference type="Proteomes" id="UP000236286"/>
    </source>
</evidence>
<proteinExistence type="predicted"/>
<dbReference type="InterPro" id="IPR016181">
    <property type="entry name" value="Acyl_CoA_acyltransferase"/>
</dbReference>
<evidence type="ECO:0000256" key="2">
    <source>
        <dbReference type="SAM" id="MobiDB-lite"/>
    </source>
</evidence>
<dbReference type="EMBL" id="PDZR01000001">
    <property type="protein sequence ID" value="PNG27524.1"/>
    <property type="molecule type" value="Genomic_DNA"/>
</dbReference>